<dbReference type="Proteomes" id="UP000499080">
    <property type="component" value="Unassembled WGS sequence"/>
</dbReference>
<organism evidence="1 2">
    <name type="scientific">Araneus ventricosus</name>
    <name type="common">Orbweaver spider</name>
    <name type="synonym">Epeira ventricosa</name>
    <dbReference type="NCBI Taxonomy" id="182803"/>
    <lineage>
        <taxon>Eukaryota</taxon>
        <taxon>Metazoa</taxon>
        <taxon>Ecdysozoa</taxon>
        <taxon>Arthropoda</taxon>
        <taxon>Chelicerata</taxon>
        <taxon>Arachnida</taxon>
        <taxon>Araneae</taxon>
        <taxon>Araneomorphae</taxon>
        <taxon>Entelegynae</taxon>
        <taxon>Araneoidea</taxon>
        <taxon>Araneidae</taxon>
        <taxon>Araneus</taxon>
    </lineage>
</organism>
<protein>
    <submittedName>
        <fullName evidence="1">Uncharacterized protein</fullName>
    </submittedName>
</protein>
<keyword evidence="2" id="KW-1185">Reference proteome</keyword>
<gene>
    <name evidence="1" type="ORF">AVEN_93962_1</name>
</gene>
<dbReference type="OrthoDB" id="10461177at2759"/>
<evidence type="ECO:0000313" key="1">
    <source>
        <dbReference type="EMBL" id="GBM04561.1"/>
    </source>
</evidence>
<sequence length="99" mass="11407">MKLPKTLCGLEQKTSGGRREDRIREDPCFWYRLPTLINHPGIPKKDYAFIRTRRNSWHSPAGMDFSFLEESGVFAYRQGSPPECIKCGKKNTTNEVCLV</sequence>
<name>A0A4Y2CJF5_ARAVE</name>
<dbReference type="AlphaFoldDB" id="A0A4Y2CJF5"/>
<accession>A0A4Y2CJF5</accession>
<reference evidence="1 2" key="1">
    <citation type="journal article" date="2019" name="Sci. Rep.">
        <title>Orb-weaving spider Araneus ventricosus genome elucidates the spidroin gene catalogue.</title>
        <authorList>
            <person name="Kono N."/>
            <person name="Nakamura H."/>
            <person name="Ohtoshi R."/>
            <person name="Moran D.A.P."/>
            <person name="Shinohara A."/>
            <person name="Yoshida Y."/>
            <person name="Fujiwara M."/>
            <person name="Mori M."/>
            <person name="Tomita M."/>
            <person name="Arakawa K."/>
        </authorList>
    </citation>
    <scope>NUCLEOTIDE SEQUENCE [LARGE SCALE GENOMIC DNA]</scope>
</reference>
<evidence type="ECO:0000313" key="2">
    <source>
        <dbReference type="Proteomes" id="UP000499080"/>
    </source>
</evidence>
<dbReference type="EMBL" id="BGPR01000204">
    <property type="protein sequence ID" value="GBM04561.1"/>
    <property type="molecule type" value="Genomic_DNA"/>
</dbReference>
<proteinExistence type="predicted"/>
<comment type="caution">
    <text evidence="1">The sequence shown here is derived from an EMBL/GenBank/DDBJ whole genome shotgun (WGS) entry which is preliminary data.</text>
</comment>